<dbReference type="KEGG" id="sgm:GCM10017557_44580"/>
<protein>
    <submittedName>
        <fullName evidence="2">Uncharacterized protein</fullName>
    </submittedName>
</protein>
<feature type="region of interest" description="Disordered" evidence="1">
    <location>
        <begin position="50"/>
        <end position="70"/>
    </location>
</feature>
<dbReference type="Proteomes" id="UP000516444">
    <property type="component" value="Chromosome"/>
</dbReference>
<organism evidence="2 3">
    <name type="scientific">Streptomyces aurantiacus</name>
    <dbReference type="NCBI Taxonomy" id="47760"/>
    <lineage>
        <taxon>Bacteria</taxon>
        <taxon>Bacillati</taxon>
        <taxon>Actinomycetota</taxon>
        <taxon>Actinomycetes</taxon>
        <taxon>Kitasatosporales</taxon>
        <taxon>Streptomycetaceae</taxon>
        <taxon>Streptomyces</taxon>
        <taxon>Streptomyces aurantiacus group</taxon>
    </lineage>
</organism>
<feature type="region of interest" description="Disordered" evidence="1">
    <location>
        <begin position="134"/>
        <end position="154"/>
    </location>
</feature>
<name>A0A7G1P2Y0_9ACTN</name>
<evidence type="ECO:0000256" key="1">
    <source>
        <dbReference type="SAM" id="MobiDB-lite"/>
    </source>
</evidence>
<proteinExistence type="predicted"/>
<evidence type="ECO:0000313" key="3">
    <source>
        <dbReference type="Proteomes" id="UP000516444"/>
    </source>
</evidence>
<gene>
    <name evidence="2" type="ORF">GCM10017557_44580</name>
</gene>
<dbReference type="AlphaFoldDB" id="A0A7G1P2Y0"/>
<accession>A0A7G1P2Y0</accession>
<keyword evidence="3" id="KW-1185">Reference proteome</keyword>
<dbReference type="EMBL" id="AP023440">
    <property type="protein sequence ID" value="BCL29599.1"/>
    <property type="molecule type" value="Genomic_DNA"/>
</dbReference>
<feature type="compositionally biased region" description="Basic residues" evidence="1">
    <location>
        <begin position="134"/>
        <end position="148"/>
    </location>
</feature>
<sequence length="154" mass="16834">MNSKKKHKEEPKEEPSQVDIWAKSTGFGLDELVKTVKDCKASSIAAWCRHGPAHSARQSPVSAAGRSGGQPMHIQSLAEAVDGRTVLRFAVSTARDIKVTAPVAGMICRLSTPKRYWYYTGSIWTQLAPAPVHKAKHEKHKKHARGVRGVRGAS</sequence>
<dbReference type="RefSeq" id="WP_382033394.1">
    <property type="nucleotide sequence ID" value="NZ_JBHMCV010000029.1"/>
</dbReference>
<evidence type="ECO:0000313" key="2">
    <source>
        <dbReference type="EMBL" id="BCL29599.1"/>
    </source>
</evidence>
<reference evidence="2 3" key="1">
    <citation type="journal article" date="2014" name="Int. J. Syst. Evol. Microbiol.">
        <title>Complete genome sequence of Corynebacterium casei LMG S-19264T (=DSM 44701T), isolated from a smear-ripened cheese.</title>
        <authorList>
            <consortium name="US DOE Joint Genome Institute (JGI-PGF)"/>
            <person name="Walter F."/>
            <person name="Albersmeier A."/>
            <person name="Kalinowski J."/>
            <person name="Ruckert C."/>
        </authorList>
    </citation>
    <scope>NUCLEOTIDE SEQUENCE [LARGE SCALE GENOMIC DNA]</scope>
    <source>
        <strain evidence="2 3">JCM 4677</strain>
    </source>
</reference>